<dbReference type="AlphaFoldDB" id="A0A5J4R491"/>
<dbReference type="Gene3D" id="1.10.10.1400">
    <property type="entry name" value="Terminase, small subunit, N-terminal DNA-binding domain, HTH motif"/>
    <property type="match status" value="1"/>
</dbReference>
<dbReference type="InterPro" id="IPR052404">
    <property type="entry name" value="SPP1-like_terminase"/>
</dbReference>
<gene>
    <name evidence="3" type="ORF">EZS27_023571</name>
</gene>
<dbReference type="GO" id="GO:0051276">
    <property type="term" value="P:chromosome organization"/>
    <property type="evidence" value="ECO:0007669"/>
    <property type="project" value="InterPro"/>
</dbReference>
<dbReference type="PANTHER" id="PTHR41328:SF2">
    <property type="entry name" value="TERMINASE SMALL SUBUNIT"/>
    <property type="match status" value="1"/>
</dbReference>
<comment type="caution">
    <text evidence="3">The sequence shown here is derived from an EMBL/GenBank/DDBJ whole genome shotgun (WGS) entry which is preliminary data.</text>
</comment>
<organism evidence="3">
    <name type="scientific">termite gut metagenome</name>
    <dbReference type="NCBI Taxonomy" id="433724"/>
    <lineage>
        <taxon>unclassified sequences</taxon>
        <taxon>metagenomes</taxon>
        <taxon>organismal metagenomes</taxon>
    </lineage>
</organism>
<evidence type="ECO:0000313" key="3">
    <source>
        <dbReference type="EMBL" id="KAA6327433.1"/>
    </source>
</evidence>
<name>A0A5J4R491_9ZZZZ</name>
<accession>A0A5J4R491</accession>
<evidence type="ECO:0000256" key="2">
    <source>
        <dbReference type="ARBA" id="ARBA00023219"/>
    </source>
</evidence>
<dbReference type="InterPro" id="IPR005335">
    <property type="entry name" value="Terminase_ssu"/>
</dbReference>
<protein>
    <recommendedName>
        <fullName evidence="4">Terminase small subunit</fullName>
    </recommendedName>
</protein>
<dbReference type="EMBL" id="SNRY01001992">
    <property type="protein sequence ID" value="KAA6327433.1"/>
    <property type="molecule type" value="Genomic_DNA"/>
</dbReference>
<dbReference type="InterPro" id="IPR038713">
    <property type="entry name" value="Terminase_Gp1_N_sf"/>
</dbReference>
<evidence type="ECO:0000256" key="1">
    <source>
        <dbReference type="ARBA" id="ARBA00022612"/>
    </source>
</evidence>
<feature type="non-terminal residue" evidence="3">
    <location>
        <position position="151"/>
    </location>
</feature>
<evidence type="ECO:0008006" key="4">
    <source>
        <dbReference type="Google" id="ProtNLM"/>
    </source>
</evidence>
<dbReference type="PANTHER" id="PTHR41328">
    <property type="entry name" value="TERMINASE SMALL SUBUNIT-RELATED"/>
    <property type="match status" value="1"/>
</dbReference>
<keyword evidence="2" id="KW-0231">Viral genome packaging</keyword>
<keyword evidence="1" id="KW-1188">Viral release from host cell</keyword>
<sequence>MKTIKDNKNTGEVKLTSSKQEHFCYEYVLHLNANKAAINAGYSKKTTVSKLLSKAKIQKRIQYLKNNPAEISRISVLRVLKEHEKIAFADAGQLRNGWMSLKEFENLTPEQKAIIQEVSTHETKYGTEIKIKLYNKQKSLDSINAMLGFNA</sequence>
<proteinExistence type="predicted"/>
<reference evidence="3" key="1">
    <citation type="submission" date="2019-03" db="EMBL/GenBank/DDBJ databases">
        <title>Single cell metagenomics reveals metabolic interactions within the superorganism composed of flagellate Streblomastix strix and complex community of Bacteroidetes bacteria on its surface.</title>
        <authorList>
            <person name="Treitli S.C."/>
            <person name="Kolisko M."/>
            <person name="Husnik F."/>
            <person name="Keeling P."/>
            <person name="Hampl V."/>
        </authorList>
    </citation>
    <scope>NUCLEOTIDE SEQUENCE</scope>
    <source>
        <strain evidence="3">STM</strain>
    </source>
</reference>
<dbReference type="Pfam" id="PF03592">
    <property type="entry name" value="Terminase_2"/>
    <property type="match status" value="1"/>
</dbReference>